<dbReference type="PANTHER" id="PTHR37299">
    <property type="entry name" value="TRANSCRIPTIONAL REGULATOR-RELATED"/>
    <property type="match status" value="1"/>
</dbReference>
<dbReference type="Pfam" id="PF00072">
    <property type="entry name" value="Response_reg"/>
    <property type="match status" value="1"/>
</dbReference>
<sequence>MKELNVIIVEKDPLNLKSINSTLARNYQHSMVPTVAPSVKDAYKFIEENEYDLIFVDIDIKKDDISNLLGEITSRLHDEELIVVSQNKDHAFESFRYSAIDYIMKPLCIEDIDNAMEKAKRNIELKILLNEKAGITSFEKPKRIVAVPSLTEVKILNVKDIIYLQSDGRYTVFHTINNHSVVSSKNLGHYEKLLIHNSFFRIHHSYLVNVDFALNVCKKGGAYLEVLDKKYLPISKRKADAFYRFLDM</sequence>
<dbReference type="AlphaFoldDB" id="A0A9E6ZMB0"/>
<keyword evidence="5" id="KW-1185">Reference proteome</keyword>
<dbReference type="InterPro" id="IPR007492">
    <property type="entry name" value="LytTR_DNA-bd_dom"/>
</dbReference>
<dbReference type="InterPro" id="IPR001789">
    <property type="entry name" value="Sig_transdc_resp-reg_receiver"/>
</dbReference>
<dbReference type="GO" id="GO:0000156">
    <property type="term" value="F:phosphorelay response regulator activity"/>
    <property type="evidence" value="ECO:0007669"/>
    <property type="project" value="InterPro"/>
</dbReference>
<dbReference type="KEGG" id="fbm:MQE35_03895"/>
<evidence type="ECO:0000256" key="1">
    <source>
        <dbReference type="PROSITE-ProRule" id="PRU00169"/>
    </source>
</evidence>
<name>A0A9E6ZMB0_9FLAO</name>
<evidence type="ECO:0000259" key="3">
    <source>
        <dbReference type="PROSITE" id="PS50930"/>
    </source>
</evidence>
<evidence type="ECO:0000259" key="2">
    <source>
        <dbReference type="PROSITE" id="PS50110"/>
    </source>
</evidence>
<evidence type="ECO:0000313" key="4">
    <source>
        <dbReference type="EMBL" id="UOB18437.1"/>
    </source>
</evidence>
<keyword evidence="1" id="KW-0597">Phosphoprotein</keyword>
<evidence type="ECO:0000313" key="5">
    <source>
        <dbReference type="Proteomes" id="UP000831290"/>
    </source>
</evidence>
<organism evidence="4 5">
    <name type="scientific">Abyssalbus ytuae</name>
    <dbReference type="NCBI Taxonomy" id="2926907"/>
    <lineage>
        <taxon>Bacteria</taxon>
        <taxon>Pseudomonadati</taxon>
        <taxon>Bacteroidota</taxon>
        <taxon>Flavobacteriia</taxon>
        <taxon>Flavobacteriales</taxon>
        <taxon>Flavobacteriaceae</taxon>
        <taxon>Abyssalbus</taxon>
    </lineage>
</organism>
<dbReference type="RefSeq" id="WP_255844660.1">
    <property type="nucleotide sequence ID" value="NZ_CP094358.1"/>
</dbReference>
<feature type="modified residue" description="4-aspartylphosphate" evidence="1">
    <location>
        <position position="57"/>
    </location>
</feature>
<dbReference type="EMBL" id="CP094358">
    <property type="protein sequence ID" value="UOB18437.1"/>
    <property type="molecule type" value="Genomic_DNA"/>
</dbReference>
<keyword evidence="4" id="KW-0238">DNA-binding</keyword>
<accession>A0A9E6ZMB0</accession>
<gene>
    <name evidence="4" type="ORF">MQE35_03895</name>
</gene>
<reference evidence="4" key="1">
    <citation type="submission" date="2022-03" db="EMBL/GenBank/DDBJ databases">
        <title>Description of Abyssus ytuae gen. nov., sp. nov., a novel member of the family Flavobacteriaceae isolated from the sediment of Mariana Trench.</title>
        <authorList>
            <person name="Zhang J."/>
            <person name="Xu X."/>
        </authorList>
    </citation>
    <scope>NUCLEOTIDE SEQUENCE</scope>
    <source>
        <strain evidence="4">MT3330</strain>
    </source>
</reference>
<dbReference type="Proteomes" id="UP000831290">
    <property type="component" value="Chromosome"/>
</dbReference>
<feature type="domain" description="Response regulatory" evidence="2">
    <location>
        <begin position="5"/>
        <end position="120"/>
    </location>
</feature>
<dbReference type="Pfam" id="PF04397">
    <property type="entry name" value="LytTR"/>
    <property type="match status" value="1"/>
</dbReference>
<dbReference type="InterPro" id="IPR011006">
    <property type="entry name" value="CheY-like_superfamily"/>
</dbReference>
<dbReference type="Gene3D" id="3.40.50.2300">
    <property type="match status" value="1"/>
</dbReference>
<dbReference type="Gene3D" id="2.40.50.1020">
    <property type="entry name" value="LytTr DNA-binding domain"/>
    <property type="match status" value="1"/>
</dbReference>
<dbReference type="InterPro" id="IPR046947">
    <property type="entry name" value="LytR-like"/>
</dbReference>
<dbReference type="GO" id="GO:0003677">
    <property type="term" value="F:DNA binding"/>
    <property type="evidence" value="ECO:0007669"/>
    <property type="project" value="UniProtKB-KW"/>
</dbReference>
<proteinExistence type="predicted"/>
<dbReference type="PROSITE" id="PS50930">
    <property type="entry name" value="HTH_LYTTR"/>
    <property type="match status" value="1"/>
</dbReference>
<dbReference type="PANTHER" id="PTHR37299:SF1">
    <property type="entry name" value="STAGE 0 SPORULATION PROTEIN A HOMOLOG"/>
    <property type="match status" value="1"/>
</dbReference>
<dbReference type="PROSITE" id="PS50110">
    <property type="entry name" value="RESPONSE_REGULATORY"/>
    <property type="match status" value="1"/>
</dbReference>
<protein>
    <submittedName>
        <fullName evidence="4">LytTR family DNA-binding domain-containing protein</fullName>
    </submittedName>
</protein>
<dbReference type="SMART" id="SM00850">
    <property type="entry name" value="LytTR"/>
    <property type="match status" value="1"/>
</dbReference>
<dbReference type="SMART" id="SM00448">
    <property type="entry name" value="REC"/>
    <property type="match status" value="1"/>
</dbReference>
<dbReference type="SUPFAM" id="SSF52172">
    <property type="entry name" value="CheY-like"/>
    <property type="match status" value="1"/>
</dbReference>
<feature type="domain" description="HTH LytTR-type" evidence="3">
    <location>
        <begin position="145"/>
        <end position="248"/>
    </location>
</feature>